<dbReference type="AlphaFoldDB" id="A0A9N7RQC3"/>
<evidence type="ECO:0000313" key="1">
    <source>
        <dbReference type="EMBL" id="CAA0837134.1"/>
    </source>
</evidence>
<gene>
    <name evidence="1" type="ORF">SHERM_04142</name>
</gene>
<keyword evidence="2" id="KW-1185">Reference proteome</keyword>
<dbReference type="EMBL" id="CACSLK010030184">
    <property type="protein sequence ID" value="CAA0837134.1"/>
    <property type="molecule type" value="Genomic_DNA"/>
</dbReference>
<organism evidence="1 2">
    <name type="scientific">Striga hermonthica</name>
    <name type="common">Purple witchweed</name>
    <name type="synonym">Buchnera hermonthica</name>
    <dbReference type="NCBI Taxonomy" id="68872"/>
    <lineage>
        <taxon>Eukaryota</taxon>
        <taxon>Viridiplantae</taxon>
        <taxon>Streptophyta</taxon>
        <taxon>Embryophyta</taxon>
        <taxon>Tracheophyta</taxon>
        <taxon>Spermatophyta</taxon>
        <taxon>Magnoliopsida</taxon>
        <taxon>eudicotyledons</taxon>
        <taxon>Gunneridae</taxon>
        <taxon>Pentapetalae</taxon>
        <taxon>asterids</taxon>
        <taxon>lamiids</taxon>
        <taxon>Lamiales</taxon>
        <taxon>Orobanchaceae</taxon>
        <taxon>Buchnereae</taxon>
        <taxon>Striga</taxon>
    </lineage>
</organism>
<dbReference type="Pfam" id="PF12609">
    <property type="entry name" value="DUF3774"/>
    <property type="match status" value="1"/>
</dbReference>
<dbReference type="Proteomes" id="UP001153555">
    <property type="component" value="Unassembled WGS sequence"/>
</dbReference>
<reference evidence="1" key="1">
    <citation type="submission" date="2019-12" db="EMBL/GenBank/DDBJ databases">
        <authorList>
            <person name="Scholes J."/>
        </authorList>
    </citation>
    <scope>NUCLEOTIDE SEQUENCE</scope>
</reference>
<dbReference type="InterPro" id="IPR022251">
    <property type="entry name" value="DUF3774_wound-induced"/>
</dbReference>
<sequence length="89" mass="9785">MSYMSRMYMAAAVAAVKSHSDQGQKLKSLGRVKNRFFSGRQGPDAADLRPLSVVVKSGDGAIVGPDNERRSQTEESLRQAMYFNCWGQG</sequence>
<comment type="caution">
    <text evidence="1">The sequence shown here is derived from an EMBL/GenBank/DDBJ whole genome shotgun (WGS) entry which is preliminary data.</text>
</comment>
<accession>A0A9N7RQC3</accession>
<protein>
    <submittedName>
        <fullName evidence="1">Wound-responsive family protein</fullName>
    </submittedName>
</protein>
<evidence type="ECO:0000313" key="2">
    <source>
        <dbReference type="Proteomes" id="UP001153555"/>
    </source>
</evidence>
<dbReference type="OrthoDB" id="1923904at2759"/>
<name>A0A9N7RQC3_STRHE</name>
<proteinExistence type="predicted"/>